<sequence>MSVHLSILRRSDLERPKGIHKRARTSSTEMVDSDDEHDDTMIVLRPQEGQPINWHELIVNRDPLSLNKDDMEKIRSASFSSAESTTLSEDEMSSLNSLIGQTEGFESGFDTFDDFLNYSSSNLDEGEEELIGDKKKPKTKKPKSKLKRKLKKLKSKLKKTSFQVKNKVKQSCRDAAPILRAVANATVLVFRGALFLTVNVLIVLTLILSLAIV</sequence>
<keyword evidence="2" id="KW-0812">Transmembrane</keyword>
<dbReference type="AlphaFoldDB" id="A0AAD2GDN5"/>
<feature type="transmembrane region" description="Helical" evidence="2">
    <location>
        <begin position="188"/>
        <end position="212"/>
    </location>
</feature>
<dbReference type="Proteomes" id="UP001295423">
    <property type="component" value="Unassembled WGS sequence"/>
</dbReference>
<dbReference type="EMBL" id="CAKOGP040002436">
    <property type="protein sequence ID" value="CAJ1969912.1"/>
    <property type="molecule type" value="Genomic_DNA"/>
</dbReference>
<keyword evidence="2" id="KW-0472">Membrane</keyword>
<feature type="region of interest" description="Disordered" evidence="1">
    <location>
        <begin position="126"/>
        <end position="145"/>
    </location>
</feature>
<protein>
    <submittedName>
        <fullName evidence="3">Uncharacterized protein</fullName>
    </submittedName>
</protein>
<feature type="region of interest" description="Disordered" evidence="1">
    <location>
        <begin position="16"/>
        <end position="37"/>
    </location>
</feature>
<name>A0AAD2GDN5_9STRA</name>
<evidence type="ECO:0000313" key="4">
    <source>
        <dbReference type="Proteomes" id="UP001295423"/>
    </source>
</evidence>
<evidence type="ECO:0000256" key="2">
    <source>
        <dbReference type="SAM" id="Phobius"/>
    </source>
</evidence>
<gene>
    <name evidence="3" type="ORF">CYCCA115_LOCUS23943</name>
</gene>
<accession>A0AAD2GDN5</accession>
<reference evidence="3" key="1">
    <citation type="submission" date="2023-08" db="EMBL/GenBank/DDBJ databases">
        <authorList>
            <person name="Audoor S."/>
            <person name="Bilcke G."/>
        </authorList>
    </citation>
    <scope>NUCLEOTIDE SEQUENCE</scope>
</reference>
<keyword evidence="2" id="KW-1133">Transmembrane helix</keyword>
<evidence type="ECO:0000313" key="3">
    <source>
        <dbReference type="EMBL" id="CAJ1969912.1"/>
    </source>
</evidence>
<comment type="caution">
    <text evidence="3">The sequence shown here is derived from an EMBL/GenBank/DDBJ whole genome shotgun (WGS) entry which is preliminary data.</text>
</comment>
<organism evidence="3 4">
    <name type="scientific">Cylindrotheca closterium</name>
    <dbReference type="NCBI Taxonomy" id="2856"/>
    <lineage>
        <taxon>Eukaryota</taxon>
        <taxon>Sar</taxon>
        <taxon>Stramenopiles</taxon>
        <taxon>Ochrophyta</taxon>
        <taxon>Bacillariophyta</taxon>
        <taxon>Bacillariophyceae</taxon>
        <taxon>Bacillariophycidae</taxon>
        <taxon>Bacillariales</taxon>
        <taxon>Bacillariaceae</taxon>
        <taxon>Cylindrotheca</taxon>
    </lineage>
</organism>
<proteinExistence type="predicted"/>
<keyword evidence="4" id="KW-1185">Reference proteome</keyword>
<feature type="compositionally biased region" description="Basic residues" evidence="1">
    <location>
        <begin position="135"/>
        <end position="145"/>
    </location>
</feature>
<evidence type="ECO:0000256" key="1">
    <source>
        <dbReference type="SAM" id="MobiDB-lite"/>
    </source>
</evidence>